<keyword evidence="2" id="KW-1185">Reference proteome</keyword>
<organism evidence="1 2">
    <name type="scientific">Naganishia adeliensis</name>
    <dbReference type="NCBI Taxonomy" id="92952"/>
    <lineage>
        <taxon>Eukaryota</taxon>
        <taxon>Fungi</taxon>
        <taxon>Dikarya</taxon>
        <taxon>Basidiomycota</taxon>
        <taxon>Agaricomycotina</taxon>
        <taxon>Tremellomycetes</taxon>
        <taxon>Filobasidiales</taxon>
        <taxon>Filobasidiaceae</taxon>
        <taxon>Naganishia</taxon>
    </lineage>
</organism>
<evidence type="ECO:0000313" key="2">
    <source>
        <dbReference type="Proteomes" id="UP001230649"/>
    </source>
</evidence>
<proteinExistence type="predicted"/>
<gene>
    <name evidence="1" type="ORF">QFC20_002219</name>
</gene>
<accession>A0ACC2WLW4</accession>
<comment type="caution">
    <text evidence="1">The sequence shown here is derived from an EMBL/GenBank/DDBJ whole genome shotgun (WGS) entry which is preliminary data.</text>
</comment>
<dbReference type="Proteomes" id="UP001230649">
    <property type="component" value="Unassembled WGS sequence"/>
</dbReference>
<evidence type="ECO:0000313" key="1">
    <source>
        <dbReference type="EMBL" id="KAJ9112431.1"/>
    </source>
</evidence>
<name>A0ACC2WLW4_9TREE</name>
<dbReference type="EMBL" id="JASBWS010000015">
    <property type="protein sequence ID" value="KAJ9112431.1"/>
    <property type="molecule type" value="Genomic_DNA"/>
</dbReference>
<reference evidence="1" key="1">
    <citation type="submission" date="2023-04" db="EMBL/GenBank/DDBJ databases">
        <title>Draft Genome sequencing of Naganishia species isolated from polar environments using Oxford Nanopore Technology.</title>
        <authorList>
            <person name="Leo P."/>
            <person name="Venkateswaran K."/>
        </authorList>
    </citation>
    <scope>NUCLEOTIDE SEQUENCE</scope>
    <source>
        <strain evidence="1">MNA-CCFEE 5262</strain>
    </source>
</reference>
<sequence length="711" mass="78911">MSRRLDLSRFRGGSDDDEEDGAFPVLKKPPVLLDALKQETFSHGVRKKTKKEIEKENEERKRIEEEKAAAIAFAEFEAAFNGDEPDPVPRGRFAGGQLPRGPRGITGGFVRAGDILIIGMVTLGEGTASVYQPARPPPSGPSKPDMQSTRRSPSPDRSKPKPKGKRAMDSFLEEIKRCADTFRNSRTGKKSSGWSQRVRPHALCLTLNEVDLLCTRVEEGSSVSALAAWEKARGSHDLGDPESNLPTAISEESLGMFFAKYGPVGAVKIMWPRGDEELITGPIGTRRPKSGLSGFVAYMKRKDAEVAVKELDGLDWGGCAIRVGWSKMIRIPVRPLYVLPPTRDDRERSRSPKRRRRSRSRTPPRNRDYHRASPRPDKRDTRARSRSHDRSRQTSRNASSDSWSSSSRSRSPEPRHKKSRHDVILDKMLSAMGREKEKFIAAVAEKVKSHGAQFEEVLRDREGKNEKFAFLRNMDGKAELYSSDSAEDSENERTRKGALGKIARKRFESGLRAMTGNREEIARLMEFAMVHADAAEEASPLPNVWRYRHALETRLPAVMEHLADLHRSLVAYAGRLSAESFKSQVVFVIEIWENWIVFTPQITEQMRSILNGASSDPSEAAVKATIADADKNGNVQGSAPVLSSKFKSGGFKKAFVPIDAVAADVVAVVPVASTNFDEDLDGEAMELDDDIDGEVMGNADEDDLDGEAMVD</sequence>
<protein>
    <submittedName>
        <fullName evidence="1">Uncharacterized protein</fullName>
    </submittedName>
</protein>